<dbReference type="InterPro" id="IPR038408">
    <property type="entry name" value="GNK2_sf"/>
</dbReference>
<feature type="domain" description="Gnk2-homologous" evidence="7">
    <location>
        <begin position="23"/>
        <end position="125"/>
    </location>
</feature>
<dbReference type="Gene3D" id="3.30.430.20">
    <property type="entry name" value="Gnk2 domain, C-X8-C-X2-C motif"/>
    <property type="match status" value="2"/>
</dbReference>
<evidence type="ECO:0000256" key="1">
    <source>
        <dbReference type="ARBA" id="ARBA00004613"/>
    </source>
</evidence>
<proteinExistence type="inferred from homology"/>
<evidence type="ECO:0000256" key="5">
    <source>
        <dbReference type="ARBA" id="ARBA00038515"/>
    </source>
</evidence>
<keyword evidence="9" id="KW-1185">Reference proteome</keyword>
<dbReference type="EMBL" id="OX459122">
    <property type="protein sequence ID" value="CAI9105748.1"/>
    <property type="molecule type" value="Genomic_DNA"/>
</dbReference>
<dbReference type="Proteomes" id="UP001161247">
    <property type="component" value="Chromosome 5"/>
</dbReference>
<gene>
    <name evidence="8" type="ORF">OLC1_LOCUS14376</name>
</gene>
<evidence type="ECO:0000259" key="7">
    <source>
        <dbReference type="PROSITE" id="PS51473"/>
    </source>
</evidence>
<dbReference type="FunFam" id="3.30.430.20:FF:000002">
    <property type="entry name" value="Cysteine-rich receptor-like protein kinase 10"/>
    <property type="match status" value="1"/>
</dbReference>
<organism evidence="8 9">
    <name type="scientific">Oldenlandia corymbosa var. corymbosa</name>
    <dbReference type="NCBI Taxonomy" id="529605"/>
    <lineage>
        <taxon>Eukaryota</taxon>
        <taxon>Viridiplantae</taxon>
        <taxon>Streptophyta</taxon>
        <taxon>Embryophyta</taxon>
        <taxon>Tracheophyta</taxon>
        <taxon>Spermatophyta</taxon>
        <taxon>Magnoliopsida</taxon>
        <taxon>eudicotyledons</taxon>
        <taxon>Gunneridae</taxon>
        <taxon>Pentapetalae</taxon>
        <taxon>asterids</taxon>
        <taxon>lamiids</taxon>
        <taxon>Gentianales</taxon>
        <taxon>Rubiaceae</taxon>
        <taxon>Rubioideae</taxon>
        <taxon>Spermacoceae</taxon>
        <taxon>Hedyotis-Oldenlandia complex</taxon>
        <taxon>Oldenlandia</taxon>
    </lineage>
</organism>
<comment type="similarity">
    <text evidence="5">Belongs to the cysteine-rich repeat secretory protein family.</text>
</comment>
<dbReference type="Pfam" id="PF01657">
    <property type="entry name" value="Stress-antifung"/>
    <property type="match status" value="2"/>
</dbReference>
<evidence type="ECO:0000256" key="2">
    <source>
        <dbReference type="ARBA" id="ARBA00022525"/>
    </source>
</evidence>
<evidence type="ECO:0000256" key="6">
    <source>
        <dbReference type="SAM" id="SignalP"/>
    </source>
</evidence>
<sequence>MAFFQYLLLLLSISSFTITAESAELWTQYCNENSLINTTQLSANIDALLPQLVSGTISNGYITTSYGKSPNQVYGLAQCRGDVSESDCASCIQDAAKQIRELCPKQADARVWYDYCFLRYSPDEFAGRVDTSVGIIFYNVENVTDPDSFNKKLGSLSDKISKEAVSTSGNRGFIGRGKTDLSDFEKIYALVQCTRDLSQLYCAQCLAQAIGQFPNTCNNKKGCRVLYSSCIVRYELYPFFFPLDPKETLVHVPLKNYASVIHKH</sequence>
<name>A0AAV1DFQ2_OLDCO</name>
<dbReference type="PANTHER" id="PTHR32411:SF55">
    <property type="entry name" value="CYSTEINE-RICH REPEAT SECRETORY PROTEIN 55"/>
    <property type="match status" value="1"/>
</dbReference>
<dbReference type="PANTHER" id="PTHR32411">
    <property type="entry name" value="CYSTEINE-RICH REPEAT SECRETORY PROTEIN 38-RELATED"/>
    <property type="match status" value="1"/>
</dbReference>
<accession>A0AAV1DFQ2</accession>
<feature type="domain" description="Gnk2-homologous" evidence="7">
    <location>
        <begin position="131"/>
        <end position="239"/>
    </location>
</feature>
<dbReference type="GO" id="GO:0005576">
    <property type="term" value="C:extracellular region"/>
    <property type="evidence" value="ECO:0007669"/>
    <property type="project" value="UniProtKB-SubCell"/>
</dbReference>
<feature type="chain" id="PRO_5043449238" evidence="6">
    <location>
        <begin position="23"/>
        <end position="264"/>
    </location>
</feature>
<keyword evidence="2" id="KW-0964">Secreted</keyword>
<dbReference type="InterPro" id="IPR002902">
    <property type="entry name" value="GNK2"/>
</dbReference>
<evidence type="ECO:0000256" key="3">
    <source>
        <dbReference type="ARBA" id="ARBA00022729"/>
    </source>
</evidence>
<reference evidence="8" key="1">
    <citation type="submission" date="2023-03" db="EMBL/GenBank/DDBJ databases">
        <authorList>
            <person name="Julca I."/>
        </authorList>
    </citation>
    <scope>NUCLEOTIDE SEQUENCE</scope>
</reference>
<dbReference type="InterPro" id="IPR050581">
    <property type="entry name" value="CRR_secretory_protein"/>
</dbReference>
<comment type="subcellular location">
    <subcellularLocation>
        <location evidence="1">Secreted</location>
    </subcellularLocation>
</comment>
<evidence type="ECO:0000313" key="9">
    <source>
        <dbReference type="Proteomes" id="UP001161247"/>
    </source>
</evidence>
<keyword evidence="4" id="KW-0677">Repeat</keyword>
<dbReference type="AlphaFoldDB" id="A0AAV1DFQ2"/>
<feature type="signal peptide" evidence="6">
    <location>
        <begin position="1"/>
        <end position="22"/>
    </location>
</feature>
<keyword evidence="3 6" id="KW-0732">Signal</keyword>
<dbReference type="PROSITE" id="PS51473">
    <property type="entry name" value="GNK2"/>
    <property type="match status" value="2"/>
</dbReference>
<evidence type="ECO:0000313" key="8">
    <source>
        <dbReference type="EMBL" id="CAI9105748.1"/>
    </source>
</evidence>
<protein>
    <submittedName>
        <fullName evidence="8">OLC1v1004749C1</fullName>
    </submittedName>
</protein>
<dbReference type="CDD" id="cd23509">
    <property type="entry name" value="Gnk2-like"/>
    <property type="match status" value="2"/>
</dbReference>
<evidence type="ECO:0000256" key="4">
    <source>
        <dbReference type="ARBA" id="ARBA00022737"/>
    </source>
</evidence>